<feature type="transmembrane region" description="Helical" evidence="1">
    <location>
        <begin position="64"/>
        <end position="82"/>
    </location>
</feature>
<evidence type="ECO:0000313" key="3">
    <source>
        <dbReference type="EMBL" id="PLX17637.1"/>
    </source>
</evidence>
<feature type="domain" description="EamA" evidence="2">
    <location>
        <begin position="4"/>
        <end position="135"/>
    </location>
</feature>
<dbReference type="Proteomes" id="UP000234857">
    <property type="component" value="Unassembled WGS sequence"/>
</dbReference>
<name>A0A2N5ZG06_MUIH1</name>
<dbReference type="InterPro" id="IPR000620">
    <property type="entry name" value="EamA_dom"/>
</dbReference>
<dbReference type="Pfam" id="PF00892">
    <property type="entry name" value="EamA"/>
    <property type="match status" value="2"/>
</dbReference>
<evidence type="ECO:0000259" key="2">
    <source>
        <dbReference type="Pfam" id="PF00892"/>
    </source>
</evidence>
<dbReference type="PANTHER" id="PTHR22911:SF76">
    <property type="entry name" value="EAMA DOMAIN-CONTAINING PROTEIN"/>
    <property type="match status" value="1"/>
</dbReference>
<feature type="transmembrane region" description="Helical" evidence="1">
    <location>
        <begin position="34"/>
        <end position="52"/>
    </location>
</feature>
<evidence type="ECO:0000313" key="4">
    <source>
        <dbReference type="Proteomes" id="UP000234857"/>
    </source>
</evidence>
<keyword evidence="1" id="KW-0812">Transmembrane</keyword>
<dbReference type="InterPro" id="IPR037185">
    <property type="entry name" value="EmrE-like"/>
</dbReference>
<keyword evidence="1" id="KW-0472">Membrane</keyword>
<feature type="domain" description="EamA" evidence="2">
    <location>
        <begin position="153"/>
        <end position="285"/>
    </location>
</feature>
<gene>
    <name evidence="3" type="ORF">C0601_06305</name>
</gene>
<sequence length="297" mass="33205">MLKEIIALFIGIISVSLAANMIKMLPTLTAFQIAFYRMAFAILVLTPFILFFLKEFLSVRKRDLIIMTGCGFALSLHFITWITSLKYISVASSVSLVAMNPIFVALIRFFVFKKRSKSILYLGIILGVSGSVLISYADMGDVSSPLDLISSIKGDIFALLGAFFASLYIIGGQMVRKKTHIFVYIYIVYFISFVLLLFNLLLNVEFVFFLSGRELFILILLGVLSQVIGHSSFNFALKSISAETVSLVILLEPVIASFIAYYFLSEKISFYQLIGMFLIISGVFIGIISEKTFNETC</sequence>
<dbReference type="AlphaFoldDB" id="A0A2N5ZG06"/>
<feature type="transmembrane region" description="Helical" evidence="1">
    <location>
        <begin position="244"/>
        <end position="264"/>
    </location>
</feature>
<dbReference type="PANTHER" id="PTHR22911">
    <property type="entry name" value="ACYL-MALONYL CONDENSING ENZYME-RELATED"/>
    <property type="match status" value="1"/>
</dbReference>
<protein>
    <recommendedName>
        <fullName evidence="2">EamA domain-containing protein</fullName>
    </recommendedName>
</protein>
<dbReference type="GO" id="GO:0016020">
    <property type="term" value="C:membrane"/>
    <property type="evidence" value="ECO:0007669"/>
    <property type="project" value="InterPro"/>
</dbReference>
<dbReference type="SUPFAM" id="SSF103481">
    <property type="entry name" value="Multidrug resistance efflux transporter EmrE"/>
    <property type="match status" value="2"/>
</dbReference>
<feature type="transmembrane region" description="Helical" evidence="1">
    <location>
        <begin position="118"/>
        <end position="136"/>
    </location>
</feature>
<reference evidence="3 4" key="1">
    <citation type="submission" date="2017-11" db="EMBL/GenBank/DDBJ databases">
        <title>Genome-resolved metagenomics identifies genetic mobility, metabolic interactions, and unexpected diversity in perchlorate-reducing communities.</title>
        <authorList>
            <person name="Barnum T.P."/>
            <person name="Figueroa I.A."/>
            <person name="Carlstrom C.I."/>
            <person name="Lucas L.N."/>
            <person name="Engelbrektson A.L."/>
            <person name="Coates J.D."/>
        </authorList>
    </citation>
    <scope>NUCLEOTIDE SEQUENCE [LARGE SCALE GENOMIC DNA]</scope>
    <source>
        <strain evidence="3">BM706</strain>
    </source>
</reference>
<proteinExistence type="predicted"/>
<feature type="transmembrane region" description="Helical" evidence="1">
    <location>
        <begin position="88"/>
        <end position="111"/>
    </location>
</feature>
<organism evidence="3 4">
    <name type="scientific">Muiribacterium halophilum</name>
    <dbReference type="NCBI Taxonomy" id="2053465"/>
    <lineage>
        <taxon>Bacteria</taxon>
        <taxon>Candidatus Muiribacteriota</taxon>
        <taxon>Candidatus Muiribacteriia</taxon>
        <taxon>Candidatus Muiribacteriales</taxon>
        <taxon>Candidatus Muiribacteriaceae</taxon>
        <taxon>Candidatus Muiribacterium</taxon>
    </lineage>
</organism>
<keyword evidence="1" id="KW-1133">Transmembrane helix</keyword>
<dbReference type="Gene3D" id="1.10.3730.20">
    <property type="match status" value="1"/>
</dbReference>
<dbReference type="EMBL" id="PKTG01000083">
    <property type="protein sequence ID" value="PLX17637.1"/>
    <property type="molecule type" value="Genomic_DNA"/>
</dbReference>
<feature type="transmembrane region" description="Helical" evidence="1">
    <location>
        <begin position="156"/>
        <end position="175"/>
    </location>
</feature>
<comment type="caution">
    <text evidence="3">The sequence shown here is derived from an EMBL/GenBank/DDBJ whole genome shotgun (WGS) entry which is preliminary data.</text>
</comment>
<feature type="transmembrane region" description="Helical" evidence="1">
    <location>
        <begin position="215"/>
        <end position="237"/>
    </location>
</feature>
<accession>A0A2N5ZG06</accession>
<feature type="transmembrane region" description="Helical" evidence="1">
    <location>
        <begin position="182"/>
        <end position="209"/>
    </location>
</feature>
<evidence type="ECO:0000256" key="1">
    <source>
        <dbReference type="SAM" id="Phobius"/>
    </source>
</evidence>
<feature type="transmembrane region" description="Helical" evidence="1">
    <location>
        <begin position="270"/>
        <end position="288"/>
    </location>
</feature>